<protein>
    <recommendedName>
        <fullName evidence="9">Amino acid transporter</fullName>
    </recommendedName>
</protein>
<evidence type="ECO:0000256" key="1">
    <source>
        <dbReference type="ARBA" id="ARBA00004141"/>
    </source>
</evidence>
<dbReference type="OrthoDB" id="5982228at2759"/>
<comment type="subcellular location">
    <subcellularLocation>
        <location evidence="1">Membrane</location>
        <topology evidence="1">Multi-pass membrane protein</topology>
    </subcellularLocation>
</comment>
<feature type="transmembrane region" description="Helical" evidence="6">
    <location>
        <begin position="163"/>
        <end position="181"/>
    </location>
</feature>
<evidence type="ECO:0000256" key="4">
    <source>
        <dbReference type="ARBA" id="ARBA00023136"/>
    </source>
</evidence>
<feature type="transmembrane region" description="Helical" evidence="6">
    <location>
        <begin position="281"/>
        <end position="298"/>
    </location>
</feature>
<dbReference type="GO" id="GO:0015179">
    <property type="term" value="F:L-amino acid transmembrane transporter activity"/>
    <property type="evidence" value="ECO:0007669"/>
    <property type="project" value="TreeGrafter"/>
</dbReference>
<evidence type="ECO:0000313" key="8">
    <source>
        <dbReference type="Proteomes" id="UP000800082"/>
    </source>
</evidence>
<accession>A0A6A5RDT2</accession>
<keyword evidence="8" id="KW-1185">Reference proteome</keyword>
<keyword evidence="2 6" id="KW-0812">Transmembrane</keyword>
<reference evidence="7" key="1">
    <citation type="journal article" date="2020" name="Stud. Mycol.">
        <title>101 Dothideomycetes genomes: a test case for predicting lifestyles and emergence of pathogens.</title>
        <authorList>
            <person name="Haridas S."/>
            <person name="Albert R."/>
            <person name="Binder M."/>
            <person name="Bloem J."/>
            <person name="Labutti K."/>
            <person name="Salamov A."/>
            <person name="Andreopoulos B."/>
            <person name="Baker S."/>
            <person name="Barry K."/>
            <person name="Bills G."/>
            <person name="Bluhm B."/>
            <person name="Cannon C."/>
            <person name="Castanera R."/>
            <person name="Culley D."/>
            <person name="Daum C."/>
            <person name="Ezra D."/>
            <person name="Gonzalez J."/>
            <person name="Henrissat B."/>
            <person name="Kuo A."/>
            <person name="Liang C."/>
            <person name="Lipzen A."/>
            <person name="Lutzoni F."/>
            <person name="Magnuson J."/>
            <person name="Mondo S."/>
            <person name="Nolan M."/>
            <person name="Ohm R."/>
            <person name="Pangilinan J."/>
            <person name="Park H.-J."/>
            <person name="Ramirez L."/>
            <person name="Alfaro M."/>
            <person name="Sun H."/>
            <person name="Tritt A."/>
            <person name="Yoshinaga Y."/>
            <person name="Zwiers L.-H."/>
            <person name="Turgeon B."/>
            <person name="Goodwin S."/>
            <person name="Spatafora J."/>
            <person name="Crous P."/>
            <person name="Grigoriev I."/>
        </authorList>
    </citation>
    <scope>NUCLEOTIDE SEQUENCE</scope>
    <source>
        <strain evidence="7">CBS 183.55</strain>
    </source>
</reference>
<sequence>MSLAPGRNKYSTTSADYELGRLHRQQSANESSVRSKSAPGSRNNFAHDEPSPGPSSMHPSMDGNSQNTIMSTDVFKTKAEIRVPPDLNPEQENARTNSDRSSNPNGNQRAQRRHFNEHELPAPSTKLTILDVAALILNKQIGTGIFTTPGAVLLSTGSKGLSVALWTIGGFWTLIFLLIYLEFGDAFPYNGGELVYLDEIYRQPELLATILFSGFFLMLANSYGNSTQFAKHVLVATFPDLTDSTQLDPRLIRYIAISVITFVCLIHWHSSRAGLFLNKLVAWYKIILLLAVFVSGMAKSSGKRSEWADSGSGGSAADGMTGMVLIFYSYQGWENANYVAGEIRASDRTTSKRTLNIGATLGVTATWILYVLVTVAIYRVLSYEDLTGPHSDLAVALKFAPKVFGGATGLKICMAISAFGNVLAVTYTASKVKQSIAIQRILPFWQYLKEDDHTPKGALALHWITSVIFLVAAPVSADGYSFAVGFYTYGHILFSVFVALGLIKLQKRIRSSEEPEHHSWNYTFFQSRALLYTFPIIFALGNVAILVFSGKTHNKGKIPRWWWPIVTLIILFASALYWAGMRILRIETKTMNPSGQPRTVGDIVGLSVRIYQGSENLPQELGQDVGEKLAAKLDGSRRRVVTTTSGWLASLCNLLDKFGKFVGKKLF</sequence>
<dbReference type="GO" id="GO:0016020">
    <property type="term" value="C:membrane"/>
    <property type="evidence" value="ECO:0007669"/>
    <property type="project" value="UniProtKB-SubCell"/>
</dbReference>
<dbReference type="PANTHER" id="PTHR11785:SF382">
    <property type="entry name" value="LOW-AFFINITY METHIONINE PERMEASE"/>
    <property type="match status" value="1"/>
</dbReference>
<organism evidence="7 8">
    <name type="scientific">Didymella exigua CBS 183.55</name>
    <dbReference type="NCBI Taxonomy" id="1150837"/>
    <lineage>
        <taxon>Eukaryota</taxon>
        <taxon>Fungi</taxon>
        <taxon>Dikarya</taxon>
        <taxon>Ascomycota</taxon>
        <taxon>Pezizomycotina</taxon>
        <taxon>Dothideomycetes</taxon>
        <taxon>Pleosporomycetidae</taxon>
        <taxon>Pleosporales</taxon>
        <taxon>Pleosporineae</taxon>
        <taxon>Didymellaceae</taxon>
        <taxon>Didymella</taxon>
    </lineage>
</organism>
<feature type="transmembrane region" description="Helical" evidence="6">
    <location>
        <begin position="561"/>
        <end position="579"/>
    </location>
</feature>
<evidence type="ECO:0000256" key="6">
    <source>
        <dbReference type="SAM" id="Phobius"/>
    </source>
</evidence>
<dbReference type="EMBL" id="ML978984">
    <property type="protein sequence ID" value="KAF1925388.1"/>
    <property type="molecule type" value="Genomic_DNA"/>
</dbReference>
<dbReference type="InterPro" id="IPR050598">
    <property type="entry name" value="AminoAcid_Transporter"/>
</dbReference>
<evidence type="ECO:0008006" key="9">
    <source>
        <dbReference type="Google" id="ProtNLM"/>
    </source>
</evidence>
<feature type="transmembrane region" description="Helical" evidence="6">
    <location>
        <begin position="529"/>
        <end position="549"/>
    </location>
</feature>
<feature type="transmembrane region" description="Helical" evidence="6">
    <location>
        <begin position="206"/>
        <end position="224"/>
    </location>
</feature>
<dbReference type="Proteomes" id="UP000800082">
    <property type="component" value="Unassembled WGS sequence"/>
</dbReference>
<evidence type="ECO:0000256" key="5">
    <source>
        <dbReference type="SAM" id="MobiDB-lite"/>
    </source>
</evidence>
<feature type="compositionally biased region" description="Polar residues" evidence="5">
    <location>
        <begin position="90"/>
        <end position="109"/>
    </location>
</feature>
<feature type="transmembrane region" description="Helical" evidence="6">
    <location>
        <begin position="251"/>
        <end position="269"/>
    </location>
</feature>
<dbReference type="GeneID" id="54351215"/>
<feature type="transmembrane region" description="Helical" evidence="6">
    <location>
        <begin position="482"/>
        <end position="503"/>
    </location>
</feature>
<feature type="transmembrane region" description="Helical" evidence="6">
    <location>
        <begin position="354"/>
        <end position="381"/>
    </location>
</feature>
<keyword evidence="3 6" id="KW-1133">Transmembrane helix</keyword>
<dbReference type="Pfam" id="PF13520">
    <property type="entry name" value="AA_permease_2"/>
    <property type="match status" value="1"/>
</dbReference>
<dbReference type="Gene3D" id="1.20.1740.10">
    <property type="entry name" value="Amino acid/polyamine transporter I"/>
    <property type="match status" value="1"/>
</dbReference>
<feature type="region of interest" description="Disordered" evidence="5">
    <location>
        <begin position="81"/>
        <end position="118"/>
    </location>
</feature>
<feature type="transmembrane region" description="Helical" evidence="6">
    <location>
        <begin position="409"/>
        <end position="430"/>
    </location>
</feature>
<dbReference type="RefSeq" id="XP_033445640.1">
    <property type="nucleotide sequence ID" value="XM_033593547.1"/>
</dbReference>
<evidence type="ECO:0000256" key="2">
    <source>
        <dbReference type="ARBA" id="ARBA00022692"/>
    </source>
</evidence>
<dbReference type="InterPro" id="IPR002293">
    <property type="entry name" value="AA/rel_permease1"/>
</dbReference>
<feature type="transmembrane region" description="Helical" evidence="6">
    <location>
        <begin position="458"/>
        <end position="476"/>
    </location>
</feature>
<keyword evidence="4 6" id="KW-0472">Membrane</keyword>
<gene>
    <name evidence="7" type="ORF">M421DRAFT_423716</name>
</gene>
<name>A0A6A5RDT2_9PLEO</name>
<feature type="compositionally biased region" description="Polar residues" evidence="5">
    <location>
        <begin position="25"/>
        <end position="44"/>
    </location>
</feature>
<evidence type="ECO:0000256" key="3">
    <source>
        <dbReference type="ARBA" id="ARBA00022989"/>
    </source>
</evidence>
<evidence type="ECO:0000313" key="7">
    <source>
        <dbReference type="EMBL" id="KAF1925388.1"/>
    </source>
</evidence>
<proteinExistence type="predicted"/>
<dbReference type="PANTHER" id="PTHR11785">
    <property type="entry name" value="AMINO ACID TRANSPORTER"/>
    <property type="match status" value="1"/>
</dbReference>
<feature type="region of interest" description="Disordered" evidence="5">
    <location>
        <begin position="1"/>
        <end position="68"/>
    </location>
</feature>
<dbReference type="AlphaFoldDB" id="A0A6A5RDT2"/>